<feature type="transmembrane region" description="Helical" evidence="5">
    <location>
        <begin position="92"/>
        <end position="115"/>
    </location>
</feature>
<comment type="caution">
    <text evidence="6">The sequence shown here is derived from an EMBL/GenBank/DDBJ whole genome shotgun (WGS) entry which is preliminary data.</text>
</comment>
<feature type="transmembrane region" description="Helical" evidence="5">
    <location>
        <begin position="167"/>
        <end position="185"/>
    </location>
</feature>
<keyword evidence="2 5" id="KW-0812">Transmembrane</keyword>
<keyword evidence="4 5" id="KW-0472">Membrane</keyword>
<feature type="transmembrane region" description="Helical" evidence="5">
    <location>
        <begin position="36"/>
        <end position="59"/>
    </location>
</feature>
<keyword evidence="3 5" id="KW-1133">Transmembrane helix</keyword>
<sequence>MNPILIVLPILTLLMFDLGLTLQPADFLLFRRRPRAVAVGLVGQIVVLPAVAFALGMAFALPPVFFVGLVLIACSPGGSSSNIFSKLAGGDVALSVTLTALSSVITLLTIPPIMQLAVGVSGAEASDIHLPVGRLFVQNLLLMLLPIAVGVFVRLRFARAAAAIDRVLSRVAFPALILLAVLFFIQHRATIMEHFTGLGACITAMILTAILAGAALSRLMHLERRETRTIVIEVGMQNAAQAIAVASSPLIFHNDVMAIPAILYALLMNVILLIYVAAVKRRG</sequence>
<evidence type="ECO:0000256" key="1">
    <source>
        <dbReference type="ARBA" id="ARBA00004141"/>
    </source>
</evidence>
<evidence type="ECO:0000256" key="5">
    <source>
        <dbReference type="SAM" id="Phobius"/>
    </source>
</evidence>
<evidence type="ECO:0000313" key="7">
    <source>
        <dbReference type="Proteomes" id="UP000018872"/>
    </source>
</evidence>
<dbReference type="InterPro" id="IPR004710">
    <property type="entry name" value="Bilac:Na_transpt"/>
</dbReference>
<proteinExistence type="predicted"/>
<feature type="transmembrane region" description="Helical" evidence="5">
    <location>
        <begin position="258"/>
        <end position="278"/>
    </location>
</feature>
<dbReference type="PATRIC" id="fig|1410950.3.peg.1468"/>
<accession>W2CCM8</accession>
<evidence type="ECO:0000313" key="6">
    <source>
        <dbReference type="EMBL" id="ETK04217.1"/>
    </source>
</evidence>
<feature type="transmembrane region" description="Helical" evidence="5">
    <location>
        <begin position="6"/>
        <end position="29"/>
    </location>
</feature>
<dbReference type="AlphaFoldDB" id="W2CCM8"/>
<feature type="transmembrane region" description="Helical" evidence="5">
    <location>
        <begin position="197"/>
        <end position="217"/>
    </location>
</feature>
<dbReference type="PANTHER" id="PTHR10361:SF24">
    <property type="entry name" value="P3 PROTEIN"/>
    <property type="match status" value="1"/>
</dbReference>
<dbReference type="Gene3D" id="1.20.1530.20">
    <property type="match status" value="1"/>
</dbReference>
<evidence type="ECO:0000256" key="3">
    <source>
        <dbReference type="ARBA" id="ARBA00022989"/>
    </source>
</evidence>
<dbReference type="InterPro" id="IPR038770">
    <property type="entry name" value="Na+/solute_symporter_sf"/>
</dbReference>
<feature type="transmembrane region" description="Helical" evidence="5">
    <location>
        <begin position="65"/>
        <end position="85"/>
    </location>
</feature>
<evidence type="ECO:0000256" key="4">
    <source>
        <dbReference type="ARBA" id="ARBA00023136"/>
    </source>
</evidence>
<feature type="transmembrane region" description="Helical" evidence="5">
    <location>
        <begin position="229"/>
        <end position="252"/>
    </location>
</feature>
<feature type="transmembrane region" description="Helical" evidence="5">
    <location>
        <begin position="135"/>
        <end position="155"/>
    </location>
</feature>
<dbReference type="EMBL" id="AYYC01000678">
    <property type="protein sequence ID" value="ETK04217.1"/>
    <property type="molecule type" value="Genomic_DNA"/>
</dbReference>
<organism evidence="6 7">
    <name type="scientific">Tannerella sp. oral taxon BU063 isolate Cell 5</name>
    <dbReference type="NCBI Taxonomy" id="1410950"/>
    <lineage>
        <taxon>Bacteria</taxon>
        <taxon>Pseudomonadati</taxon>
        <taxon>Bacteroidota</taxon>
        <taxon>Bacteroidia</taxon>
        <taxon>Bacteroidales</taxon>
        <taxon>Tannerellaceae</taxon>
        <taxon>Tannerella</taxon>
    </lineage>
</organism>
<dbReference type="PANTHER" id="PTHR10361">
    <property type="entry name" value="SODIUM-BILE ACID COTRANSPORTER"/>
    <property type="match status" value="1"/>
</dbReference>
<dbReference type="Pfam" id="PF01758">
    <property type="entry name" value="SBF"/>
    <property type="match status" value="1"/>
</dbReference>
<gene>
    <name evidence="6" type="ORF">T229_10120</name>
</gene>
<reference evidence="6 7" key="1">
    <citation type="submission" date="2013-11" db="EMBL/GenBank/DDBJ databases">
        <title>Single cell genomics of uncultured Tannerella BU063 (oral taxon 286).</title>
        <authorList>
            <person name="Beall C.J."/>
            <person name="Campbell A.G."/>
            <person name="Griffen A.L."/>
            <person name="Podar M."/>
            <person name="Leys E.J."/>
        </authorList>
    </citation>
    <scope>NUCLEOTIDE SEQUENCE [LARGE SCALE GENOMIC DNA]</scope>
    <source>
        <strain evidence="6">Cell 5</strain>
    </source>
</reference>
<dbReference type="Proteomes" id="UP000018872">
    <property type="component" value="Unassembled WGS sequence"/>
</dbReference>
<name>W2CCM8_9BACT</name>
<dbReference type="InterPro" id="IPR002657">
    <property type="entry name" value="BilAc:Na_symport/Acr3"/>
</dbReference>
<comment type="subcellular location">
    <subcellularLocation>
        <location evidence="1">Membrane</location>
        <topology evidence="1">Multi-pass membrane protein</topology>
    </subcellularLocation>
</comment>
<evidence type="ECO:0000256" key="2">
    <source>
        <dbReference type="ARBA" id="ARBA00022692"/>
    </source>
</evidence>
<dbReference type="GO" id="GO:0016020">
    <property type="term" value="C:membrane"/>
    <property type="evidence" value="ECO:0007669"/>
    <property type="project" value="UniProtKB-SubCell"/>
</dbReference>
<protein>
    <submittedName>
        <fullName evidence="6">Bile acid transporter</fullName>
    </submittedName>
</protein>